<evidence type="ECO:0000313" key="2">
    <source>
        <dbReference type="EMBL" id="MBN8234041.1"/>
    </source>
</evidence>
<evidence type="ECO:0000313" key="3">
    <source>
        <dbReference type="Proteomes" id="UP000663970"/>
    </source>
</evidence>
<dbReference type="RefSeq" id="WP_206932156.1">
    <property type="nucleotide sequence ID" value="NZ_JAEKJY010000001.1"/>
</dbReference>
<dbReference type="PROSITE" id="PS51257">
    <property type="entry name" value="PROKAR_LIPOPROTEIN"/>
    <property type="match status" value="1"/>
</dbReference>
<comment type="caution">
    <text evidence="2">The sequence shown here is derived from an EMBL/GenBank/DDBJ whole genome shotgun (WGS) entry which is preliminary data.</text>
</comment>
<name>A0ABS3DRT0_9BACI</name>
<sequence>MKKKGWVMTAVLALLIMSSCSNQERYIYEGDSEHWHGEMEVNVTEKETTEDFALIFNGDVEQLGEAGYVTYEYEMITSGGRGEINFENTPESRTFTHHSGSNSSVFTSDQTIRVTVEWGGNKEELELKK</sequence>
<accession>A0ABS3DRT0</accession>
<organism evidence="2 3">
    <name type="scientific">Halobacillus kuroshimensis</name>
    <dbReference type="NCBI Taxonomy" id="302481"/>
    <lineage>
        <taxon>Bacteria</taxon>
        <taxon>Bacillati</taxon>
        <taxon>Bacillota</taxon>
        <taxon>Bacilli</taxon>
        <taxon>Bacillales</taxon>
        <taxon>Bacillaceae</taxon>
        <taxon>Halobacillus</taxon>
    </lineage>
</organism>
<evidence type="ECO:0008006" key="4">
    <source>
        <dbReference type="Google" id="ProtNLM"/>
    </source>
</evidence>
<feature type="signal peptide" evidence="1">
    <location>
        <begin position="1"/>
        <end position="23"/>
    </location>
</feature>
<dbReference type="Proteomes" id="UP000663970">
    <property type="component" value="Unassembled WGS sequence"/>
</dbReference>
<reference evidence="2 3" key="1">
    <citation type="submission" date="2020-12" db="EMBL/GenBank/DDBJ databases">
        <title>Oil enriched cultivation method for isolating marine PHA-producing bacteria.</title>
        <authorList>
            <person name="Zheng W."/>
            <person name="Yu S."/>
            <person name="Huang Y."/>
        </authorList>
    </citation>
    <scope>NUCLEOTIDE SEQUENCE [LARGE SCALE GENOMIC DNA]</scope>
    <source>
        <strain evidence="2 3">SY-2-6</strain>
    </source>
</reference>
<dbReference type="EMBL" id="JAEKJY010000001">
    <property type="protein sequence ID" value="MBN8234041.1"/>
    <property type="molecule type" value="Genomic_DNA"/>
</dbReference>
<feature type="chain" id="PRO_5045323389" description="Lipoprotein" evidence="1">
    <location>
        <begin position="24"/>
        <end position="129"/>
    </location>
</feature>
<evidence type="ECO:0000256" key="1">
    <source>
        <dbReference type="SAM" id="SignalP"/>
    </source>
</evidence>
<keyword evidence="1" id="KW-0732">Signal</keyword>
<proteinExistence type="predicted"/>
<protein>
    <recommendedName>
        <fullName evidence="4">Lipoprotein</fullName>
    </recommendedName>
</protein>
<gene>
    <name evidence="2" type="ORF">JF544_02235</name>
</gene>
<keyword evidence="3" id="KW-1185">Reference proteome</keyword>